<dbReference type="SUPFAM" id="SSF63829">
    <property type="entry name" value="Calcium-dependent phosphotriesterase"/>
    <property type="match status" value="1"/>
</dbReference>
<accession>A0A4R6RI10</accession>
<feature type="binding site" evidence="3">
    <location>
        <position position="100"/>
    </location>
    <ligand>
        <name>substrate</name>
    </ligand>
</feature>
<dbReference type="GO" id="GO:0004341">
    <property type="term" value="F:gluconolactonase activity"/>
    <property type="evidence" value="ECO:0007669"/>
    <property type="project" value="TreeGrafter"/>
</dbReference>
<dbReference type="InterPro" id="IPR005511">
    <property type="entry name" value="SMP-30"/>
</dbReference>
<evidence type="ECO:0000259" key="4">
    <source>
        <dbReference type="Pfam" id="PF08450"/>
    </source>
</evidence>
<dbReference type="Pfam" id="PF08450">
    <property type="entry name" value="SGL"/>
    <property type="match status" value="1"/>
</dbReference>
<dbReference type="Gene3D" id="2.120.10.30">
    <property type="entry name" value="TolB, C-terminal domain"/>
    <property type="match status" value="1"/>
</dbReference>
<feature type="active site" description="Proton donor/acceptor" evidence="2">
    <location>
        <position position="194"/>
    </location>
</feature>
<feature type="domain" description="SMP-30/Gluconolactonase/LRE-like region" evidence="4">
    <location>
        <begin position="13"/>
        <end position="249"/>
    </location>
</feature>
<keyword evidence="6" id="KW-1185">Reference proteome</keyword>
<evidence type="ECO:0000313" key="5">
    <source>
        <dbReference type="EMBL" id="TDP85306.1"/>
    </source>
</evidence>
<comment type="similarity">
    <text evidence="1">Belongs to the SMP-30/CGR1 family.</text>
</comment>
<feature type="binding site" evidence="3">
    <location>
        <position position="98"/>
    </location>
    <ligand>
        <name>substrate</name>
    </ligand>
</feature>
<dbReference type="PANTHER" id="PTHR10907">
    <property type="entry name" value="REGUCALCIN"/>
    <property type="match status" value="1"/>
</dbReference>
<name>A0A4R6RI10_9HYPH</name>
<evidence type="ECO:0000256" key="1">
    <source>
        <dbReference type="ARBA" id="ARBA00008853"/>
    </source>
</evidence>
<evidence type="ECO:0000256" key="3">
    <source>
        <dbReference type="PIRSR" id="PIRSR605511-2"/>
    </source>
</evidence>
<proteinExistence type="inferred from homology"/>
<gene>
    <name evidence="5" type="ORF">EDD54_2158</name>
</gene>
<keyword evidence="3" id="KW-0479">Metal-binding</keyword>
<dbReference type="EMBL" id="SNXY01000007">
    <property type="protein sequence ID" value="TDP85306.1"/>
    <property type="molecule type" value="Genomic_DNA"/>
</dbReference>
<feature type="binding site" evidence="3">
    <location>
        <position position="15"/>
    </location>
    <ligand>
        <name>a divalent metal cation</name>
        <dbReference type="ChEBI" id="CHEBI:60240"/>
    </ligand>
</feature>
<dbReference type="Proteomes" id="UP000294547">
    <property type="component" value="Unassembled WGS sequence"/>
</dbReference>
<dbReference type="PRINTS" id="PR01790">
    <property type="entry name" value="SMP30FAMILY"/>
</dbReference>
<keyword evidence="3" id="KW-0862">Zinc</keyword>
<dbReference type="InterPro" id="IPR011042">
    <property type="entry name" value="6-blade_b-propeller_TolB-like"/>
</dbReference>
<evidence type="ECO:0000313" key="6">
    <source>
        <dbReference type="Proteomes" id="UP000294547"/>
    </source>
</evidence>
<comment type="cofactor">
    <cofactor evidence="3">
        <name>Zn(2+)</name>
        <dbReference type="ChEBI" id="CHEBI:29105"/>
    </cofactor>
    <text evidence="3">Binds 1 divalent metal cation per subunit.</text>
</comment>
<sequence>MTATVFSDVVCNLGEGPSFHPDSGRVYWFDILEKRLLEKRPDRSGTIVHQLPFNASVIAAVDDDRQLVVGAGGLHVRRIADGALTLHRPLVAEDPGIRSNDGRVHPAGALWLSTMSRTAEEGAAAIWWYRDGELRRLIGGLTIPNGIAFAPDGTHAFYADTRPGKVWRIPTDPSTGLPVGDPSLFLDGGDGGPDGAVVDADGLYWSARWGAGAVIAHDRDGREVARLAVPATQSSCPAFVGERMVVTSAQEGMDEAARAADPLSGQTFLLDGPFRGRHDPAVRLGEG</sequence>
<feature type="binding site" evidence="3">
    <location>
        <position position="145"/>
    </location>
    <ligand>
        <name>a divalent metal cation</name>
        <dbReference type="ChEBI" id="CHEBI:60240"/>
    </ligand>
</feature>
<dbReference type="AlphaFoldDB" id="A0A4R6RI10"/>
<feature type="binding site" evidence="3">
    <location>
        <position position="194"/>
    </location>
    <ligand>
        <name>a divalent metal cation</name>
        <dbReference type="ChEBI" id="CHEBI:60240"/>
    </ligand>
</feature>
<dbReference type="OrthoDB" id="2633250at2"/>
<dbReference type="PANTHER" id="PTHR10907:SF47">
    <property type="entry name" value="REGUCALCIN"/>
    <property type="match status" value="1"/>
</dbReference>
<dbReference type="GO" id="GO:0005509">
    <property type="term" value="F:calcium ion binding"/>
    <property type="evidence" value="ECO:0007669"/>
    <property type="project" value="TreeGrafter"/>
</dbReference>
<dbReference type="InterPro" id="IPR013658">
    <property type="entry name" value="SGL"/>
</dbReference>
<organism evidence="5 6">
    <name type="scientific">Oharaeibacter diazotrophicus</name>
    <dbReference type="NCBI Taxonomy" id="1920512"/>
    <lineage>
        <taxon>Bacteria</taxon>
        <taxon>Pseudomonadati</taxon>
        <taxon>Pseudomonadota</taxon>
        <taxon>Alphaproteobacteria</taxon>
        <taxon>Hyphomicrobiales</taxon>
        <taxon>Pleomorphomonadaceae</taxon>
        <taxon>Oharaeibacter</taxon>
    </lineage>
</organism>
<protein>
    <submittedName>
        <fullName evidence="5">Sugar lactone lactonase YvrE</fullName>
    </submittedName>
</protein>
<dbReference type="GO" id="GO:0019853">
    <property type="term" value="P:L-ascorbic acid biosynthetic process"/>
    <property type="evidence" value="ECO:0007669"/>
    <property type="project" value="TreeGrafter"/>
</dbReference>
<comment type="caution">
    <text evidence="5">The sequence shown here is derived from an EMBL/GenBank/DDBJ whole genome shotgun (WGS) entry which is preliminary data.</text>
</comment>
<evidence type="ECO:0000256" key="2">
    <source>
        <dbReference type="PIRSR" id="PIRSR605511-1"/>
    </source>
</evidence>
<dbReference type="RefSeq" id="WP_126541164.1">
    <property type="nucleotide sequence ID" value="NZ_BSPM01000004.1"/>
</dbReference>
<reference evidence="5 6" key="1">
    <citation type="submission" date="2019-03" db="EMBL/GenBank/DDBJ databases">
        <title>Genomic Encyclopedia of Type Strains, Phase IV (KMG-IV): sequencing the most valuable type-strain genomes for metagenomic binning, comparative biology and taxonomic classification.</title>
        <authorList>
            <person name="Goeker M."/>
        </authorList>
    </citation>
    <scope>NUCLEOTIDE SEQUENCE [LARGE SCALE GENOMIC DNA]</scope>
    <source>
        <strain evidence="5 6">DSM 102969</strain>
    </source>
</reference>